<sequence>MPLLCCFIVNHLVRLFQTGLISIVNLRLVPWGNARIAPDGTVVCQHGDDECFLNTIEACAITIYPDVVQHFRFVRCLERLILEGRHNQWVNCFQMTGLGTSPIDCYTNGNGKAIDQKYAKETAQLNPPHRFVPWVVVNNQALQEDYQNFVTYICRAYKGNVIPNACRSLSTRTNDSNEKVNSFLPVCYVDEARNLTLPLVITRLLTSLVASISHLLSHHYSRAKGRVFEDFATCKEGNSLGEVSKAAKENEVFFILWRLQSSLFLLHSVAISLQEAKDSIDEEDARLTSSAMSYIMWYQEHLRLGSIIFSHNLLVLNL</sequence>
<evidence type="ECO:0000256" key="3">
    <source>
        <dbReference type="SAM" id="SignalP"/>
    </source>
</evidence>
<keyword evidence="5" id="KW-1185">Reference proteome</keyword>
<dbReference type="PANTHER" id="PTHR13234:SF48">
    <property type="entry name" value="GAMMA INTERFERON RESPONSIVE LYSOSOMAL THIOL (GILT) REDUCTASE FAMILY PROTEIN"/>
    <property type="match status" value="1"/>
</dbReference>
<evidence type="ECO:0000256" key="2">
    <source>
        <dbReference type="ARBA" id="ARBA00023180"/>
    </source>
</evidence>
<comment type="similarity">
    <text evidence="1">Belongs to the GILT family.</text>
</comment>
<evidence type="ECO:0000256" key="1">
    <source>
        <dbReference type="ARBA" id="ARBA00005679"/>
    </source>
</evidence>
<dbReference type="Proteomes" id="UP000289340">
    <property type="component" value="Chromosome 1"/>
</dbReference>
<dbReference type="EMBL" id="QZWG01000001">
    <property type="protein sequence ID" value="RZC29677.1"/>
    <property type="molecule type" value="Genomic_DNA"/>
</dbReference>
<dbReference type="PANTHER" id="PTHR13234">
    <property type="entry name" value="GAMMA-INTERFERON INDUCIBLE LYSOSOMAL THIOL REDUCTASE GILT"/>
    <property type="match status" value="1"/>
</dbReference>
<evidence type="ECO:0000313" key="4">
    <source>
        <dbReference type="EMBL" id="RZC29677.1"/>
    </source>
</evidence>
<dbReference type="InterPro" id="IPR004911">
    <property type="entry name" value="Interferon-induced_GILT"/>
</dbReference>
<name>A0A445M239_GLYSO</name>
<evidence type="ECO:0000313" key="5">
    <source>
        <dbReference type="Proteomes" id="UP000289340"/>
    </source>
</evidence>
<dbReference type="AlphaFoldDB" id="A0A445M239"/>
<feature type="chain" id="PRO_5019566355" evidence="3">
    <location>
        <begin position="19"/>
        <end position="318"/>
    </location>
</feature>
<organism evidence="4 5">
    <name type="scientific">Glycine soja</name>
    <name type="common">Wild soybean</name>
    <dbReference type="NCBI Taxonomy" id="3848"/>
    <lineage>
        <taxon>Eukaryota</taxon>
        <taxon>Viridiplantae</taxon>
        <taxon>Streptophyta</taxon>
        <taxon>Embryophyta</taxon>
        <taxon>Tracheophyta</taxon>
        <taxon>Spermatophyta</taxon>
        <taxon>Magnoliopsida</taxon>
        <taxon>eudicotyledons</taxon>
        <taxon>Gunneridae</taxon>
        <taxon>Pentapetalae</taxon>
        <taxon>rosids</taxon>
        <taxon>fabids</taxon>
        <taxon>Fabales</taxon>
        <taxon>Fabaceae</taxon>
        <taxon>Papilionoideae</taxon>
        <taxon>50 kb inversion clade</taxon>
        <taxon>NPAAA clade</taxon>
        <taxon>indigoferoid/millettioid clade</taxon>
        <taxon>Phaseoleae</taxon>
        <taxon>Glycine</taxon>
        <taxon>Glycine subgen. Soja</taxon>
    </lineage>
</organism>
<keyword evidence="2" id="KW-0325">Glycoprotein</keyword>
<proteinExistence type="inferred from homology"/>
<protein>
    <submittedName>
        <fullName evidence="4">Gamma-interferon-responsive lysosomal thiol protein isoform A</fullName>
    </submittedName>
</protein>
<comment type="caution">
    <text evidence="4">The sequence shown here is derived from an EMBL/GenBank/DDBJ whole genome shotgun (WGS) entry which is preliminary data.</text>
</comment>
<accession>A0A445M239</accession>
<dbReference type="GO" id="GO:0016671">
    <property type="term" value="F:oxidoreductase activity, acting on a sulfur group of donors, disulfide as acceptor"/>
    <property type="evidence" value="ECO:0007669"/>
    <property type="project" value="InterPro"/>
</dbReference>
<reference evidence="4 5" key="1">
    <citation type="submission" date="2018-09" db="EMBL/GenBank/DDBJ databases">
        <title>A high-quality reference genome of wild soybean provides a powerful tool to mine soybean genomes.</title>
        <authorList>
            <person name="Xie M."/>
            <person name="Chung C.Y.L."/>
            <person name="Li M.-W."/>
            <person name="Wong F.-L."/>
            <person name="Chan T.-F."/>
            <person name="Lam H.-M."/>
        </authorList>
    </citation>
    <scope>NUCLEOTIDE SEQUENCE [LARGE SCALE GENOMIC DNA]</scope>
    <source>
        <strain evidence="5">cv. W05</strain>
        <tissue evidence="4">Hypocotyl of etiolated seedlings</tissue>
    </source>
</reference>
<gene>
    <name evidence="4" type="ORF">D0Y65_001317</name>
</gene>
<keyword evidence="3" id="KW-0732">Signal</keyword>
<feature type="signal peptide" evidence="3">
    <location>
        <begin position="1"/>
        <end position="18"/>
    </location>
</feature>
<dbReference type="Pfam" id="PF03227">
    <property type="entry name" value="GILT"/>
    <property type="match status" value="1"/>
</dbReference>